<dbReference type="AlphaFoldDB" id="A0A543K4T1"/>
<accession>A0A543K4T1</accession>
<proteinExistence type="predicted"/>
<evidence type="ECO:0000313" key="1">
    <source>
        <dbReference type="EMBL" id="TQM90082.1"/>
    </source>
</evidence>
<reference evidence="1 2" key="1">
    <citation type="submission" date="2019-06" db="EMBL/GenBank/DDBJ databases">
        <title>Genomic Encyclopedia of Archaeal and Bacterial Type Strains, Phase II (KMG-II): from individual species to whole genera.</title>
        <authorList>
            <person name="Goeker M."/>
        </authorList>
    </citation>
    <scope>NUCLEOTIDE SEQUENCE [LARGE SCALE GENOMIC DNA]</scope>
    <source>
        <strain evidence="1 2">DSM 18423</strain>
    </source>
</reference>
<comment type="caution">
    <text evidence="1">The sequence shown here is derived from an EMBL/GenBank/DDBJ whole genome shotgun (WGS) entry which is preliminary data.</text>
</comment>
<dbReference type="EMBL" id="VFPT01000003">
    <property type="protein sequence ID" value="TQM90082.1"/>
    <property type="molecule type" value="Genomic_DNA"/>
</dbReference>
<name>A0A543K4T1_9RHOB</name>
<protein>
    <submittedName>
        <fullName evidence="1">Uncharacterized protein</fullName>
    </submittedName>
</protein>
<sequence length="70" mass="7678">MINLKRVAFDAPHPHFNMGGASRLSIICQSCQGVIARYMTFNRNANLNPGSGKDDTNFAAWTGGQPRLIK</sequence>
<evidence type="ECO:0000313" key="2">
    <source>
        <dbReference type="Proteomes" id="UP000320582"/>
    </source>
</evidence>
<keyword evidence="2" id="KW-1185">Reference proteome</keyword>
<gene>
    <name evidence="1" type="ORF">BD293_4001</name>
</gene>
<dbReference type="Proteomes" id="UP000320582">
    <property type="component" value="Unassembled WGS sequence"/>
</dbReference>
<organism evidence="1 2">
    <name type="scientific">Roseinatronobacter monicus</name>
    <dbReference type="NCBI Taxonomy" id="393481"/>
    <lineage>
        <taxon>Bacteria</taxon>
        <taxon>Pseudomonadati</taxon>
        <taxon>Pseudomonadota</taxon>
        <taxon>Alphaproteobacteria</taxon>
        <taxon>Rhodobacterales</taxon>
        <taxon>Paracoccaceae</taxon>
        <taxon>Roseinatronobacter</taxon>
    </lineage>
</organism>